<dbReference type="Gene3D" id="3.40.50.1460">
    <property type="match status" value="1"/>
</dbReference>
<dbReference type="PANTHER" id="PTHR12000">
    <property type="entry name" value="HEMOGLOBINASE FAMILY MEMBER"/>
    <property type="match status" value="1"/>
</dbReference>
<evidence type="ECO:0000259" key="3">
    <source>
        <dbReference type="Pfam" id="PF20985"/>
    </source>
</evidence>
<organism evidence="4 5">
    <name type="scientific">Calicophoron daubneyi</name>
    <name type="common">Rumen fluke</name>
    <name type="synonym">Paramphistomum daubneyi</name>
    <dbReference type="NCBI Taxonomy" id="300641"/>
    <lineage>
        <taxon>Eukaryota</taxon>
        <taxon>Metazoa</taxon>
        <taxon>Spiralia</taxon>
        <taxon>Lophotrochozoa</taxon>
        <taxon>Platyhelminthes</taxon>
        <taxon>Trematoda</taxon>
        <taxon>Digenea</taxon>
        <taxon>Plagiorchiida</taxon>
        <taxon>Pronocephalata</taxon>
        <taxon>Paramphistomoidea</taxon>
        <taxon>Paramphistomidae</taxon>
        <taxon>Calicophoron</taxon>
    </lineage>
</organism>
<sequence>MSPHCFMRSIHRADLNFHHCFRNTHRGEVYNDYNYVDVYGGVKIDYSGRDVTPENFLKVLSGDNSTGKRVVDSTMEDEVFVFYSDHGSSNLICFPEEDLYSKDLIATLKRMHDNRQYKRMLLLIEACYSGSMFEDILPEDIDVLALTAANSKESSYGTFCEPKDDLDTCLADEFSYGWMIAATDNDVRTFTVEDLYNTVKDQILSHAMMYGDKKIASLPLEQFISGENVQNSRPAFRKSREIKDSVKSTEAHIVSMRKRLSIASSGEEKRLAEIELERMLHRKAVVQKTFDYLEERAAQYEVNNLLVPRTRDEAVDCFIEIHKSFRNHCFTIQKTPEVIEHLVKFDDMCTRGVDPKAIVRAIETVCA</sequence>
<feature type="domain" description="Legumain prodomain" evidence="3">
    <location>
        <begin position="280"/>
        <end position="366"/>
    </location>
</feature>
<dbReference type="PANTHER" id="PTHR12000:SF42">
    <property type="entry name" value="LEGUMAIN"/>
    <property type="match status" value="1"/>
</dbReference>
<proteinExistence type="inferred from homology"/>
<dbReference type="CDD" id="cd21115">
    <property type="entry name" value="legumain_C"/>
    <property type="match status" value="1"/>
</dbReference>
<dbReference type="Pfam" id="PF20985">
    <property type="entry name" value="Legum_prodom"/>
    <property type="match status" value="1"/>
</dbReference>
<comment type="similarity">
    <text evidence="1">Belongs to the peptidase C13 family.</text>
</comment>
<dbReference type="EMBL" id="CAXLJL010000149">
    <property type="protein sequence ID" value="CAL5133028.1"/>
    <property type="molecule type" value="Genomic_DNA"/>
</dbReference>
<dbReference type="AlphaFoldDB" id="A0AAV2T6F2"/>
<name>A0AAV2T6F2_CALDB</name>
<dbReference type="InterPro" id="IPR046427">
    <property type="entry name" value="Legumain_prodom_sf"/>
</dbReference>
<evidence type="ECO:0000256" key="1">
    <source>
        <dbReference type="ARBA" id="ARBA00009941"/>
    </source>
</evidence>
<evidence type="ECO:0000313" key="5">
    <source>
        <dbReference type="Proteomes" id="UP001497525"/>
    </source>
</evidence>
<dbReference type="PIRSF" id="PIRSF019663">
    <property type="entry name" value="Legumain"/>
    <property type="match status" value="1"/>
</dbReference>
<dbReference type="GO" id="GO:0051603">
    <property type="term" value="P:proteolysis involved in protein catabolic process"/>
    <property type="evidence" value="ECO:0007669"/>
    <property type="project" value="TreeGrafter"/>
</dbReference>
<feature type="active site" evidence="2">
    <location>
        <position position="86"/>
    </location>
</feature>
<dbReference type="Proteomes" id="UP001497525">
    <property type="component" value="Unassembled WGS sequence"/>
</dbReference>
<reference evidence="4" key="1">
    <citation type="submission" date="2024-06" db="EMBL/GenBank/DDBJ databases">
        <authorList>
            <person name="Liu X."/>
            <person name="Lenzi L."/>
            <person name="Haldenby T S."/>
            <person name="Uol C."/>
        </authorList>
    </citation>
    <scope>NUCLEOTIDE SEQUENCE</scope>
</reference>
<feature type="active site" description="Nucleophile" evidence="2">
    <location>
        <position position="127"/>
    </location>
</feature>
<evidence type="ECO:0000313" key="4">
    <source>
        <dbReference type="EMBL" id="CAL5133028.1"/>
    </source>
</evidence>
<dbReference type="InterPro" id="IPR001096">
    <property type="entry name" value="Peptidase_C13"/>
</dbReference>
<comment type="caution">
    <text evidence="4">The sequence shown here is derived from an EMBL/GenBank/DDBJ whole genome shotgun (WGS) entry which is preliminary data.</text>
</comment>
<dbReference type="Gene3D" id="1.10.132.130">
    <property type="match status" value="1"/>
</dbReference>
<evidence type="ECO:0000256" key="2">
    <source>
        <dbReference type="PIRSR" id="PIRSR019663-1"/>
    </source>
</evidence>
<dbReference type="GO" id="GO:0005773">
    <property type="term" value="C:vacuole"/>
    <property type="evidence" value="ECO:0007669"/>
    <property type="project" value="GOC"/>
</dbReference>
<accession>A0AAV2T6F2</accession>
<dbReference type="GO" id="GO:0006624">
    <property type="term" value="P:vacuolar protein processing"/>
    <property type="evidence" value="ECO:0007669"/>
    <property type="project" value="TreeGrafter"/>
</dbReference>
<dbReference type="GO" id="GO:0004197">
    <property type="term" value="F:cysteine-type endopeptidase activity"/>
    <property type="evidence" value="ECO:0007669"/>
    <property type="project" value="TreeGrafter"/>
</dbReference>
<dbReference type="Pfam" id="PF01650">
    <property type="entry name" value="Peptidase_C13"/>
    <property type="match status" value="1"/>
</dbReference>
<dbReference type="InterPro" id="IPR048501">
    <property type="entry name" value="Legum_prodom"/>
</dbReference>
<protein>
    <recommendedName>
        <fullName evidence="3">Legumain prodomain domain-containing protein</fullName>
    </recommendedName>
</protein>
<dbReference type="PRINTS" id="PR00776">
    <property type="entry name" value="HEMOGLOBNASE"/>
</dbReference>
<gene>
    <name evidence="4" type="ORF">CDAUBV1_LOCUS6320</name>
</gene>